<protein>
    <submittedName>
        <fullName evidence="14">COX15/CtaA family protein</fullName>
    </submittedName>
</protein>
<keyword evidence="3 13" id="KW-0812">Transmembrane</keyword>
<dbReference type="GO" id="GO:0016020">
    <property type="term" value="C:membrane"/>
    <property type="evidence" value="ECO:0007669"/>
    <property type="project" value="UniProtKB-SubCell"/>
</dbReference>
<dbReference type="EMBL" id="JACHVC010000013">
    <property type="protein sequence ID" value="MBC2607620.1"/>
    <property type="molecule type" value="Genomic_DNA"/>
</dbReference>
<gene>
    <name evidence="14" type="ORF">H5P27_16325</name>
</gene>
<evidence type="ECO:0000256" key="8">
    <source>
        <dbReference type="ARBA" id="ARBA00023133"/>
    </source>
</evidence>
<evidence type="ECO:0000313" key="15">
    <source>
        <dbReference type="Proteomes" id="UP000526501"/>
    </source>
</evidence>
<dbReference type="GO" id="GO:0016491">
    <property type="term" value="F:oxidoreductase activity"/>
    <property type="evidence" value="ECO:0007669"/>
    <property type="project" value="UniProtKB-KW"/>
</dbReference>
<keyword evidence="10" id="KW-1015">Disulfide bond</keyword>
<dbReference type="InterPro" id="IPR050450">
    <property type="entry name" value="COX15/CtaA_HemeA_synthase"/>
</dbReference>
<proteinExistence type="predicted"/>
<reference evidence="14 15" key="1">
    <citation type="submission" date="2020-07" db="EMBL/GenBank/DDBJ databases">
        <authorList>
            <person name="Feng X."/>
        </authorList>
    </citation>
    <scope>NUCLEOTIDE SEQUENCE [LARGE SCALE GENOMIC DNA]</scope>
    <source>
        <strain evidence="14 15">JCM23202</strain>
    </source>
</reference>
<dbReference type="GO" id="GO:0006784">
    <property type="term" value="P:heme A biosynthetic process"/>
    <property type="evidence" value="ECO:0007669"/>
    <property type="project" value="InterPro"/>
</dbReference>
<keyword evidence="2" id="KW-1003">Cell membrane</keyword>
<organism evidence="14 15">
    <name type="scientific">Pelagicoccus albus</name>
    <dbReference type="NCBI Taxonomy" id="415222"/>
    <lineage>
        <taxon>Bacteria</taxon>
        <taxon>Pseudomonadati</taxon>
        <taxon>Verrucomicrobiota</taxon>
        <taxon>Opitutia</taxon>
        <taxon>Puniceicoccales</taxon>
        <taxon>Pelagicoccaceae</taxon>
        <taxon>Pelagicoccus</taxon>
    </lineage>
</organism>
<keyword evidence="4" id="KW-0479">Metal-binding</keyword>
<evidence type="ECO:0000256" key="6">
    <source>
        <dbReference type="ARBA" id="ARBA00023002"/>
    </source>
</evidence>
<evidence type="ECO:0000256" key="12">
    <source>
        <dbReference type="SAM" id="MobiDB-lite"/>
    </source>
</evidence>
<feature type="compositionally biased region" description="Polar residues" evidence="12">
    <location>
        <begin position="341"/>
        <end position="350"/>
    </location>
</feature>
<feature type="region of interest" description="Disordered" evidence="12">
    <location>
        <begin position="326"/>
        <end position="350"/>
    </location>
</feature>
<dbReference type="Pfam" id="PF02628">
    <property type="entry name" value="COX15-CtaA"/>
    <property type="match status" value="1"/>
</dbReference>
<feature type="transmembrane region" description="Helical" evidence="13">
    <location>
        <begin position="107"/>
        <end position="125"/>
    </location>
</feature>
<feature type="transmembrane region" description="Helical" evidence="13">
    <location>
        <begin position="16"/>
        <end position="35"/>
    </location>
</feature>
<feature type="transmembrane region" description="Helical" evidence="13">
    <location>
        <begin position="227"/>
        <end position="254"/>
    </location>
</feature>
<evidence type="ECO:0000256" key="13">
    <source>
        <dbReference type="SAM" id="Phobius"/>
    </source>
</evidence>
<feature type="transmembrane region" description="Helical" evidence="13">
    <location>
        <begin position="137"/>
        <end position="161"/>
    </location>
</feature>
<dbReference type="Proteomes" id="UP000526501">
    <property type="component" value="Unassembled WGS sequence"/>
</dbReference>
<accession>A0A7X1BAX4</accession>
<feature type="transmembrane region" description="Helical" evidence="13">
    <location>
        <begin position="266"/>
        <end position="289"/>
    </location>
</feature>
<keyword evidence="5 13" id="KW-1133">Transmembrane helix</keyword>
<feature type="transmembrane region" description="Helical" evidence="13">
    <location>
        <begin position="182"/>
        <end position="207"/>
    </location>
</feature>
<dbReference type="PANTHER" id="PTHR35457:SF1">
    <property type="entry name" value="HEME A SYNTHASE"/>
    <property type="match status" value="1"/>
</dbReference>
<dbReference type="PANTHER" id="PTHR35457">
    <property type="entry name" value="HEME A SYNTHASE"/>
    <property type="match status" value="1"/>
</dbReference>
<evidence type="ECO:0000313" key="14">
    <source>
        <dbReference type="EMBL" id="MBC2607620.1"/>
    </source>
</evidence>
<comment type="caution">
    <text evidence="14">The sequence shown here is derived from an EMBL/GenBank/DDBJ whole genome shotgun (WGS) entry which is preliminary data.</text>
</comment>
<comment type="subcellular location">
    <subcellularLocation>
        <location evidence="1">Membrane</location>
        <topology evidence="1">Multi-pass membrane protein</topology>
    </subcellularLocation>
</comment>
<evidence type="ECO:0000256" key="10">
    <source>
        <dbReference type="ARBA" id="ARBA00023157"/>
    </source>
</evidence>
<evidence type="ECO:0000256" key="4">
    <source>
        <dbReference type="ARBA" id="ARBA00022723"/>
    </source>
</evidence>
<dbReference type="GO" id="GO:0046872">
    <property type="term" value="F:metal ion binding"/>
    <property type="evidence" value="ECO:0007669"/>
    <property type="project" value="UniProtKB-KW"/>
</dbReference>
<dbReference type="RefSeq" id="WP_185661494.1">
    <property type="nucleotide sequence ID" value="NZ_CAWPOO010000013.1"/>
</dbReference>
<dbReference type="InterPro" id="IPR003780">
    <property type="entry name" value="COX15/CtaA_fam"/>
</dbReference>
<evidence type="ECO:0000256" key="9">
    <source>
        <dbReference type="ARBA" id="ARBA00023136"/>
    </source>
</evidence>
<evidence type="ECO:0000256" key="5">
    <source>
        <dbReference type="ARBA" id="ARBA00022989"/>
    </source>
</evidence>
<keyword evidence="8" id="KW-0350">Heme biosynthesis</keyword>
<evidence type="ECO:0000256" key="3">
    <source>
        <dbReference type="ARBA" id="ARBA00022692"/>
    </source>
</evidence>
<evidence type="ECO:0000256" key="7">
    <source>
        <dbReference type="ARBA" id="ARBA00023004"/>
    </source>
</evidence>
<comment type="pathway">
    <text evidence="11">Porphyrin-containing compound metabolism.</text>
</comment>
<name>A0A7X1BAX4_9BACT</name>
<evidence type="ECO:0000256" key="1">
    <source>
        <dbReference type="ARBA" id="ARBA00004141"/>
    </source>
</evidence>
<keyword evidence="7" id="KW-0408">Iron</keyword>
<evidence type="ECO:0000256" key="11">
    <source>
        <dbReference type="ARBA" id="ARBA00023444"/>
    </source>
</evidence>
<sequence>MPAKAVYSETNRYQPALFWFGFAALVWITFLLYAGGFTTTIRAGMAFLDWPLSNGSINPDGWLEDRDMAAEHSHRLLGMVMGLLSIGLCVTSHMSKAALPVRKMGNWLVVVVVLQGLLGGLRVKLDALNLEIDHNLYAQSFAVAHATLAQLFLCLLVAFVVSNSRSWIERNAGFTKAPSSNLRTYGLVACGTIVMQLIVGAIMRHAHAGLAIPTFPLTPQDTLVPPVFNFAIGIHFAHRVGAVIVTIAILAYCFKIWRDPAARSGLAKSAAGLLALLIVQVLLGALVIWKVRNEHVTTLHMLNGAFTLALCWSMTYRSLKPNSNQAELSLRNSDKPEKSDTSSLGQTAKA</sequence>
<keyword evidence="9 13" id="KW-0472">Membrane</keyword>
<keyword evidence="6" id="KW-0560">Oxidoreductase</keyword>
<dbReference type="AlphaFoldDB" id="A0A7X1BAX4"/>
<feature type="transmembrane region" description="Helical" evidence="13">
    <location>
        <begin position="301"/>
        <end position="319"/>
    </location>
</feature>
<evidence type="ECO:0000256" key="2">
    <source>
        <dbReference type="ARBA" id="ARBA00022475"/>
    </source>
</evidence>
<keyword evidence="15" id="KW-1185">Reference proteome</keyword>